<sequence length="248" mass="30328">MNFRSNFLKTSTRFLCIKNEIPEFFKNDSNKLTNPINNYDITNEKKEYNKYTLINNIHYIKELDFFNRLIKIYVDIIFNFSKYPLHVQCLHIFCKNILKEKIQNVKKSKEHKKLLFNSDELNFENLNEYLVNLNDISMKKKKNDQYLNDAFEKVKKFYYCKNVLYALFTLEYNKIIFNYTENLLIKDLQNCFINSTLNNSKYIYRFIKKYGQDNIYIYIIEYSDNLNILKKRYDFIKNIFLNNIQNKL</sequence>
<dbReference type="EMBL" id="LN835300">
    <property type="protein sequence ID" value="CRG98986.1"/>
    <property type="molecule type" value="Genomic_DNA"/>
</dbReference>
<evidence type="ECO:0000313" key="1">
    <source>
        <dbReference type="EMBL" id="CRG98986.1"/>
    </source>
</evidence>
<dbReference type="GeneID" id="39735087"/>
<dbReference type="OrthoDB" id="370336at2759"/>
<proteinExistence type="predicted"/>
<dbReference type="RefSeq" id="XP_028531995.1">
    <property type="nucleotide sequence ID" value="XM_028675403.1"/>
</dbReference>
<dbReference type="KEGG" id="prel:PRELSG_0514400"/>
<dbReference type="AlphaFoldDB" id="A0A1J1H237"/>
<reference evidence="1 2" key="1">
    <citation type="submission" date="2015-04" db="EMBL/GenBank/DDBJ databases">
        <authorList>
            <consortium name="Pathogen Informatics"/>
        </authorList>
    </citation>
    <scope>NUCLEOTIDE SEQUENCE [LARGE SCALE GENOMIC DNA]</scope>
    <source>
        <strain evidence="1 2">SGS1</strain>
    </source>
</reference>
<gene>
    <name evidence="1" type="ORF">PRELSG_0514400</name>
</gene>
<organism evidence="1 2">
    <name type="scientific">Plasmodium relictum</name>
    <dbReference type="NCBI Taxonomy" id="85471"/>
    <lineage>
        <taxon>Eukaryota</taxon>
        <taxon>Sar</taxon>
        <taxon>Alveolata</taxon>
        <taxon>Apicomplexa</taxon>
        <taxon>Aconoidasida</taxon>
        <taxon>Haemosporida</taxon>
        <taxon>Plasmodiidae</taxon>
        <taxon>Plasmodium</taxon>
        <taxon>Plasmodium (Haemamoeba)</taxon>
    </lineage>
</organism>
<keyword evidence="2" id="KW-1185">Reference proteome</keyword>
<name>A0A1J1H237_PLARL</name>
<dbReference type="OMA" id="HVQHLHI"/>
<dbReference type="Proteomes" id="UP000220158">
    <property type="component" value="Chromosome 5"/>
</dbReference>
<dbReference type="VEuPathDB" id="PlasmoDB:PRELSG_0514400"/>
<evidence type="ECO:0000313" key="2">
    <source>
        <dbReference type="Proteomes" id="UP000220158"/>
    </source>
</evidence>
<protein>
    <submittedName>
        <fullName evidence="1">Uncharacterized protein</fullName>
    </submittedName>
</protein>
<accession>A0A1J1H237</accession>